<accession>T2GEV9</accession>
<evidence type="ECO:0000313" key="1">
    <source>
        <dbReference type="EMBL" id="AGW15105.1"/>
    </source>
</evidence>
<dbReference type="Proteomes" id="UP000016587">
    <property type="component" value="Chromosome"/>
</dbReference>
<dbReference type="AlphaFoldDB" id="T2GEV9"/>
<dbReference type="STRING" id="1121448.DGI_3425"/>
<evidence type="ECO:0000313" key="2">
    <source>
        <dbReference type="Proteomes" id="UP000016587"/>
    </source>
</evidence>
<organism evidence="1 2">
    <name type="scientific">Megalodesulfovibrio gigas (strain ATCC 19364 / DSM 1382 / NCIMB 9332 / VKM B-1759)</name>
    <name type="common">Desulfovibrio gigas</name>
    <dbReference type="NCBI Taxonomy" id="1121448"/>
    <lineage>
        <taxon>Bacteria</taxon>
        <taxon>Pseudomonadati</taxon>
        <taxon>Thermodesulfobacteriota</taxon>
        <taxon>Desulfovibrionia</taxon>
        <taxon>Desulfovibrionales</taxon>
        <taxon>Desulfovibrionaceae</taxon>
        <taxon>Megalodesulfovibrio</taxon>
    </lineage>
</organism>
<dbReference type="EMBL" id="CP006585">
    <property type="protein sequence ID" value="AGW15105.1"/>
    <property type="molecule type" value="Genomic_DNA"/>
</dbReference>
<dbReference type="HOGENOM" id="CLU_3364599_0_0_7"/>
<reference evidence="2" key="2">
    <citation type="submission" date="2013-07" db="EMBL/GenBank/DDBJ databases">
        <authorList>
            <person name="Morais-Silva F.O."/>
            <person name="Rezende A.M."/>
            <person name="Pimentel C."/>
            <person name="Resende D.M."/>
            <person name="Santos C.I."/>
            <person name="Clemente C."/>
            <person name="de Oliveira L.M."/>
            <person name="da Silva S.M."/>
            <person name="Costa D.A."/>
            <person name="Varela-Raposo A."/>
            <person name="Horacio E.C.A."/>
            <person name="Matos M."/>
            <person name="Flores O."/>
            <person name="Ruiz J.C."/>
            <person name="Rodrigues-Pousada C."/>
        </authorList>
    </citation>
    <scope>NUCLEOTIDE SEQUENCE [LARGE SCALE GENOMIC DNA]</scope>
    <source>
        <strain evidence="2">ATCC 19364 / DSM 1382 / NCIMB 9332 / VKM B-1759</strain>
    </source>
</reference>
<gene>
    <name evidence="1" type="ORF">DGI_3425</name>
</gene>
<sequence>MFRMQAGGVEQLMHAATRAQAQPPWDVHCEGACMA</sequence>
<keyword evidence="2" id="KW-1185">Reference proteome</keyword>
<protein>
    <submittedName>
        <fullName evidence="1">Uncharacterized protein</fullName>
    </submittedName>
</protein>
<name>T2GEV9_MEGG1</name>
<dbReference type="KEGG" id="dgg:DGI_3425"/>
<reference evidence="1 2" key="1">
    <citation type="journal article" date="2013" name="J. Bacteriol.">
        <title>Roles of HynAB and Ech, the only two hydrogenases found in the model sulfate reducer Desulfovibrio gigas.</title>
        <authorList>
            <person name="Morais-Silva F.O."/>
            <person name="Santos C.I."/>
            <person name="Rodrigues R."/>
            <person name="Pereira I.A."/>
            <person name="Rodrigues-Pousada C."/>
        </authorList>
    </citation>
    <scope>NUCLEOTIDE SEQUENCE [LARGE SCALE GENOMIC DNA]</scope>
    <source>
        <strain evidence="2">ATCC 19364 / DSM 1382 / NCIMB 9332 / VKM B-1759</strain>
    </source>
</reference>
<proteinExistence type="predicted"/>